<protein>
    <recommendedName>
        <fullName evidence="3">4,5-dihydroxyphthalate decarboxylase</fullName>
    </recommendedName>
</protein>
<comment type="caution">
    <text evidence="1">The sequence shown here is derived from an EMBL/GenBank/DDBJ whole genome shotgun (WGS) entry which is preliminary data.</text>
</comment>
<evidence type="ECO:0008006" key="3">
    <source>
        <dbReference type="Google" id="ProtNLM"/>
    </source>
</evidence>
<keyword evidence="2" id="KW-1185">Reference proteome</keyword>
<reference evidence="1 2" key="1">
    <citation type="submission" date="2022-07" db="EMBL/GenBank/DDBJ databases">
        <authorList>
            <person name="Li W.-J."/>
            <person name="Deng Q.-Q."/>
        </authorList>
    </citation>
    <scope>NUCLEOTIDE SEQUENCE [LARGE SCALE GENOMIC DNA]</scope>
    <source>
        <strain evidence="1 2">SYSU M60028</strain>
    </source>
</reference>
<proteinExistence type="predicted"/>
<dbReference type="EMBL" id="JANCLU010000005">
    <property type="protein sequence ID" value="MCP8938242.1"/>
    <property type="molecule type" value="Genomic_DNA"/>
</dbReference>
<dbReference type="SUPFAM" id="SSF53850">
    <property type="entry name" value="Periplasmic binding protein-like II"/>
    <property type="match status" value="1"/>
</dbReference>
<sequence>MTSVPVNLLTQDHDHYLPLALGDVSIPGVDLRLRRVRVGTTQGLLERVYTDPEVDVGEASFARYVSRIAEGDRSVVALPAFAVRSFRHRCFYVRRGDINDVSQFRGKTIGISEWRATGNTWTRAVMSDAGVRTQDCNWILARTDSAKKPPPRDALPANVRFGEDSDTLIDLLVAGRIDAFIAPLEPVALYEKDCPFVRLFDDYPAAERDYFKRTGIFPGHHVVCVKRSFHDAHPDLTWAIYQGLEDSKRSCDDNAKLFGQSSPWLLRDLETAQALMGEDWRPYGVRNNRRMIDALCRELFEQGLVGRRVEASELFPEFEDAFPMR</sequence>
<dbReference type="Proteomes" id="UP001205890">
    <property type="component" value="Unassembled WGS sequence"/>
</dbReference>
<gene>
    <name evidence="1" type="ORF">NK718_06920</name>
</gene>
<evidence type="ECO:0000313" key="2">
    <source>
        <dbReference type="Proteomes" id="UP001205890"/>
    </source>
</evidence>
<dbReference type="RefSeq" id="WP_254739973.1">
    <property type="nucleotide sequence ID" value="NZ_JANCLU010000005.1"/>
</dbReference>
<accession>A0ABT1L9S8</accession>
<evidence type="ECO:0000313" key="1">
    <source>
        <dbReference type="EMBL" id="MCP8938242.1"/>
    </source>
</evidence>
<organism evidence="1 2">
    <name type="scientific">Alsobacter ponti</name>
    <dbReference type="NCBI Taxonomy" id="2962936"/>
    <lineage>
        <taxon>Bacteria</taxon>
        <taxon>Pseudomonadati</taxon>
        <taxon>Pseudomonadota</taxon>
        <taxon>Alphaproteobacteria</taxon>
        <taxon>Hyphomicrobiales</taxon>
        <taxon>Alsobacteraceae</taxon>
        <taxon>Alsobacter</taxon>
    </lineage>
</organism>
<name>A0ABT1L9S8_9HYPH</name>